<dbReference type="SUPFAM" id="SSF81321">
    <property type="entry name" value="Family A G protein-coupled receptor-like"/>
    <property type="match status" value="1"/>
</dbReference>
<dbReference type="GeneTree" id="ENSGT01030000234640"/>
<dbReference type="AlphaFoldDB" id="A0A8C4A857"/>
<keyword evidence="3" id="KW-0716">Sensory transduction</keyword>
<evidence type="ECO:0000256" key="5">
    <source>
        <dbReference type="ARBA" id="ARBA00022725"/>
    </source>
</evidence>
<dbReference type="FunFam" id="1.20.1070.10:FF:000024">
    <property type="entry name" value="Olfactory receptor"/>
    <property type="match status" value="1"/>
</dbReference>
<dbReference type="Proteomes" id="UP000694580">
    <property type="component" value="Chromosome 19"/>
</dbReference>
<dbReference type="InterPro" id="IPR017452">
    <property type="entry name" value="GPCR_Rhodpsn_7TM"/>
</dbReference>
<evidence type="ECO:0000256" key="4">
    <source>
        <dbReference type="ARBA" id="ARBA00022692"/>
    </source>
</evidence>
<evidence type="ECO:0000256" key="3">
    <source>
        <dbReference type="ARBA" id="ARBA00022606"/>
    </source>
</evidence>
<dbReference type="PRINTS" id="PR00245">
    <property type="entry name" value="OLFACTORYR"/>
</dbReference>
<keyword evidence="11" id="KW-0325">Glycoprotein</keyword>
<evidence type="ECO:0000256" key="13">
    <source>
        <dbReference type="SAM" id="Phobius"/>
    </source>
</evidence>
<dbReference type="GO" id="GO:0004930">
    <property type="term" value="F:G protein-coupled receptor activity"/>
    <property type="evidence" value="ECO:0007669"/>
    <property type="project" value="UniProtKB-KW"/>
</dbReference>
<feature type="transmembrane region" description="Helical" evidence="13">
    <location>
        <begin position="56"/>
        <end position="77"/>
    </location>
</feature>
<evidence type="ECO:0000256" key="9">
    <source>
        <dbReference type="ARBA" id="ARBA00023157"/>
    </source>
</evidence>
<evidence type="ECO:0000256" key="2">
    <source>
        <dbReference type="ARBA" id="ARBA00022475"/>
    </source>
</evidence>
<protein>
    <recommendedName>
        <fullName evidence="14">G-protein coupled receptors family 1 profile domain-containing protein</fullName>
    </recommendedName>
</protein>
<feature type="transmembrane region" description="Helical" evidence="13">
    <location>
        <begin position="233"/>
        <end position="250"/>
    </location>
</feature>
<dbReference type="Gene3D" id="1.20.1070.10">
    <property type="entry name" value="Rhodopsin 7-helix transmembrane proteins"/>
    <property type="match status" value="1"/>
</dbReference>
<dbReference type="PANTHER" id="PTHR26451">
    <property type="entry name" value="G_PROTEIN_RECEP_F1_2 DOMAIN-CONTAINING PROTEIN"/>
    <property type="match status" value="1"/>
</dbReference>
<gene>
    <name evidence="16" type="primary">LOC114773242</name>
    <name evidence="15" type="synonym">LOC114769661</name>
</gene>
<evidence type="ECO:0000256" key="10">
    <source>
        <dbReference type="ARBA" id="ARBA00023170"/>
    </source>
</evidence>
<reference evidence="15 17" key="1">
    <citation type="submission" date="2020-06" db="EMBL/GenBank/DDBJ databases">
        <authorList>
            <consortium name="Wellcome Sanger Institute Data Sharing"/>
        </authorList>
    </citation>
    <scope>NUCLEOTIDE SEQUENCE [LARGE SCALE GENOMIC DNA]</scope>
</reference>
<dbReference type="Ensembl" id="ENSDCDT00010047131.1">
    <property type="protein sequence ID" value="ENSDCDP00010037548.1"/>
    <property type="gene ID" value="ENSDCDG00010024473.1"/>
</dbReference>
<evidence type="ECO:0000256" key="8">
    <source>
        <dbReference type="ARBA" id="ARBA00023136"/>
    </source>
</evidence>
<keyword evidence="9" id="KW-1015">Disulfide bond</keyword>
<dbReference type="PROSITE" id="PS00237">
    <property type="entry name" value="G_PROTEIN_RECEP_F1_1"/>
    <property type="match status" value="1"/>
</dbReference>
<keyword evidence="7" id="KW-0297">G-protein coupled receptor</keyword>
<dbReference type="GO" id="GO:0004984">
    <property type="term" value="F:olfactory receptor activity"/>
    <property type="evidence" value="ECO:0007669"/>
    <property type="project" value="InterPro"/>
</dbReference>
<dbReference type="Pfam" id="PF13853">
    <property type="entry name" value="7tm_4"/>
    <property type="match status" value="1"/>
</dbReference>
<dbReference type="Ensembl" id="ENSDCDT00010040785.1">
    <property type="protein sequence ID" value="ENSDCDP00010032896.1"/>
    <property type="gene ID" value="ENSDCDG00010021024.1"/>
</dbReference>
<evidence type="ECO:0000256" key="7">
    <source>
        <dbReference type="ARBA" id="ARBA00023040"/>
    </source>
</evidence>
<evidence type="ECO:0000313" key="16">
    <source>
        <dbReference type="Ensembl" id="ENSDCDP00010037548.1"/>
    </source>
</evidence>
<dbReference type="InterPro" id="IPR000276">
    <property type="entry name" value="GPCR_Rhodpsn"/>
</dbReference>
<proteinExistence type="predicted"/>
<dbReference type="OrthoDB" id="10017003at2759"/>
<organism evidence="16 17">
    <name type="scientific">Denticeps clupeoides</name>
    <name type="common">denticle herring</name>
    <dbReference type="NCBI Taxonomy" id="299321"/>
    <lineage>
        <taxon>Eukaryota</taxon>
        <taxon>Metazoa</taxon>
        <taxon>Chordata</taxon>
        <taxon>Craniata</taxon>
        <taxon>Vertebrata</taxon>
        <taxon>Euteleostomi</taxon>
        <taxon>Actinopterygii</taxon>
        <taxon>Neopterygii</taxon>
        <taxon>Teleostei</taxon>
        <taxon>Clupei</taxon>
        <taxon>Clupeiformes</taxon>
        <taxon>Denticipitoidei</taxon>
        <taxon>Denticipitidae</taxon>
        <taxon>Denticeps</taxon>
    </lineage>
</organism>
<feature type="transmembrane region" description="Helical" evidence="13">
    <location>
        <begin position="194"/>
        <end position="221"/>
    </location>
</feature>
<keyword evidence="10" id="KW-0675">Receptor</keyword>
<sequence>MENGSHMSYLTLDGFVELNKYRYLYFVITFVLYSFIICCNAVTVSIIYIHRSLHEPMYIFIACLCFNALWGTTAFYPKFLVDLLSEKQLISYPACKLQSFLVYTFAVSEFTLLTAMAYDRYVSICKPLQYVTIVNMHTVGKLLLCSWSVPSVCNFIGVMLSNSVSLCKLTLNRLYCDNYSVVKLGCTNTNANTIFGLLVLALMVGPAVMFVIFSYVQIVLVVIKSSPELRRKAIQTCLPHVLVFMIYTINCTFEMVQTRLDSEVPHLYRMFLSIQGVVIPPLLNPIIYGLKLQELSTRLKKLICPHKEMH</sequence>
<dbReference type="GeneID" id="114773242"/>
<comment type="subcellular location">
    <subcellularLocation>
        <location evidence="1">Cell membrane</location>
        <topology evidence="1">Multi-pass membrane protein</topology>
    </subcellularLocation>
</comment>
<accession>A0A8C4A857</accession>
<feature type="transmembrane region" description="Helical" evidence="13">
    <location>
        <begin position="97"/>
        <end position="118"/>
    </location>
</feature>
<evidence type="ECO:0000256" key="12">
    <source>
        <dbReference type="ARBA" id="ARBA00023224"/>
    </source>
</evidence>
<keyword evidence="4 13" id="KW-0812">Transmembrane</keyword>
<keyword evidence="12" id="KW-0807">Transducer</keyword>
<name>A0A8C4A857_9TELE</name>
<keyword evidence="6 13" id="KW-1133">Transmembrane helix</keyword>
<keyword evidence="17" id="KW-1185">Reference proteome</keyword>
<dbReference type="InterPro" id="IPR052921">
    <property type="entry name" value="GPCR1_Superfamily_Member"/>
</dbReference>
<evidence type="ECO:0000256" key="6">
    <source>
        <dbReference type="ARBA" id="ARBA00022989"/>
    </source>
</evidence>
<feature type="domain" description="G-protein coupled receptors family 1 profile" evidence="14">
    <location>
        <begin position="39"/>
        <end position="288"/>
    </location>
</feature>
<evidence type="ECO:0000256" key="1">
    <source>
        <dbReference type="ARBA" id="ARBA00004651"/>
    </source>
</evidence>
<keyword evidence="8 13" id="KW-0472">Membrane</keyword>
<evidence type="ECO:0000256" key="11">
    <source>
        <dbReference type="ARBA" id="ARBA00023180"/>
    </source>
</evidence>
<reference evidence="16" key="2">
    <citation type="submission" date="2025-05" db="UniProtKB">
        <authorList>
            <consortium name="Ensembl"/>
        </authorList>
    </citation>
    <scope>IDENTIFICATION</scope>
</reference>
<feature type="transmembrane region" description="Helical" evidence="13">
    <location>
        <begin position="270"/>
        <end position="290"/>
    </location>
</feature>
<feature type="transmembrane region" description="Helical" evidence="13">
    <location>
        <begin position="139"/>
        <end position="160"/>
    </location>
</feature>
<keyword evidence="5" id="KW-0552">Olfaction</keyword>
<evidence type="ECO:0000259" key="14">
    <source>
        <dbReference type="PROSITE" id="PS50262"/>
    </source>
</evidence>
<dbReference type="RefSeq" id="XP_028821595.1">
    <property type="nucleotide sequence ID" value="XM_028965762.1"/>
</dbReference>
<evidence type="ECO:0000313" key="17">
    <source>
        <dbReference type="Proteomes" id="UP000694580"/>
    </source>
</evidence>
<dbReference type="PANTHER" id="PTHR26451:SF860">
    <property type="entry name" value="ODORANT RECEPTOR-RELATED"/>
    <property type="match status" value="1"/>
</dbReference>
<evidence type="ECO:0000313" key="15">
    <source>
        <dbReference type="Ensembl" id="ENSDCDP00010032896.1"/>
    </source>
</evidence>
<dbReference type="InterPro" id="IPR000725">
    <property type="entry name" value="Olfact_rcpt"/>
</dbReference>
<dbReference type="GO" id="GO:0005549">
    <property type="term" value="F:odorant binding"/>
    <property type="evidence" value="ECO:0007669"/>
    <property type="project" value="TreeGrafter"/>
</dbReference>
<feature type="transmembrane region" description="Helical" evidence="13">
    <location>
        <begin position="23"/>
        <end position="49"/>
    </location>
</feature>
<dbReference type="GO" id="GO:0005886">
    <property type="term" value="C:plasma membrane"/>
    <property type="evidence" value="ECO:0007669"/>
    <property type="project" value="UniProtKB-SubCell"/>
</dbReference>
<keyword evidence="2" id="KW-1003">Cell membrane</keyword>
<dbReference type="PROSITE" id="PS50262">
    <property type="entry name" value="G_PROTEIN_RECEP_F1_2"/>
    <property type="match status" value="1"/>
</dbReference>